<name>A0A816TIY2_9BILA</name>
<keyword evidence="7" id="KW-1185">Reference proteome</keyword>
<dbReference type="GO" id="GO:0045202">
    <property type="term" value="C:synapse"/>
    <property type="evidence" value="ECO:0007669"/>
    <property type="project" value="GOC"/>
</dbReference>
<keyword evidence="1" id="KW-0175">Coiled coil</keyword>
<gene>
    <name evidence="5" type="ORF">OVN521_LOCUS10890</name>
    <name evidence="4" type="ORF">WKI299_LOCUS19412</name>
</gene>
<feature type="compositionally biased region" description="Polar residues" evidence="2">
    <location>
        <begin position="225"/>
        <end position="240"/>
    </location>
</feature>
<dbReference type="GO" id="GO:0007268">
    <property type="term" value="P:chemical synaptic transmission"/>
    <property type="evidence" value="ECO:0007669"/>
    <property type="project" value="InterPro"/>
</dbReference>
<feature type="coiled-coil region" evidence="1">
    <location>
        <begin position="640"/>
        <end position="808"/>
    </location>
</feature>
<dbReference type="PANTHER" id="PTHR36170:SF1">
    <property type="entry name" value="CENTROSOMAL PROTEIN OF 89 KDA"/>
    <property type="match status" value="1"/>
</dbReference>
<proteinExistence type="predicted"/>
<feature type="compositionally biased region" description="Polar residues" evidence="2">
    <location>
        <begin position="258"/>
        <end position="273"/>
    </location>
</feature>
<dbReference type="Proteomes" id="UP000663866">
    <property type="component" value="Unassembled WGS sequence"/>
</dbReference>
<keyword evidence="3" id="KW-0812">Transmembrane</keyword>
<comment type="caution">
    <text evidence="4">The sequence shown here is derived from an EMBL/GenBank/DDBJ whole genome shotgun (WGS) entry which is preliminary data.</text>
</comment>
<dbReference type="GO" id="GO:0007005">
    <property type="term" value="P:mitochondrion organization"/>
    <property type="evidence" value="ECO:0007669"/>
    <property type="project" value="InterPro"/>
</dbReference>
<feature type="coiled-coil region" evidence="1">
    <location>
        <begin position="294"/>
        <end position="386"/>
    </location>
</feature>
<evidence type="ECO:0000313" key="5">
    <source>
        <dbReference type="EMBL" id="CAF3926656.1"/>
    </source>
</evidence>
<dbReference type="GO" id="GO:0060271">
    <property type="term" value="P:cilium assembly"/>
    <property type="evidence" value="ECO:0007669"/>
    <property type="project" value="InterPro"/>
</dbReference>
<dbReference type="PANTHER" id="PTHR36170">
    <property type="entry name" value="CENTROSOMAL PROTEIN OF 89 KDA"/>
    <property type="match status" value="1"/>
</dbReference>
<dbReference type="EMBL" id="CAJNRF010008071">
    <property type="protein sequence ID" value="CAF2097241.1"/>
    <property type="molecule type" value="Genomic_DNA"/>
</dbReference>
<keyword evidence="3" id="KW-1133">Transmembrane helix</keyword>
<sequence>MKKRGGKNTKPKLYSHIASAIIPSVGIIAVPSAAYHFPRQKVRGSEEWGPLASTLLRASSTSQLLVPSSTMMTSQEELQYISSIQGRVQGRIDTTTDEEESDDARDQQPKRRELTQISAAQSNKSRSTSLSDAEKRLFGYKVNHNESISTEASTENNSVAYLDPKQALTAELSRSIDEKNVKRTSVSITHQNNSSPVFNPVPSQAGPTSARSGTGAEGIGGELKSVTTIPRSSLNDTSLPASARSVSFKEPIAAENEYSPSSKSSRTTTVPAYNPNSALNDIIIPPPEEYQQNLHELEKRNLLLNDEVQQLRLNNRNLQKQQEELLDRLQTSQKIPQQELTDLLRQSGRDQTKDLENLTTTLQNRCDQLQNDLMFMKDKYEQSQNQSNIQELKRKTHFLEDYVHRLNAASSEYQAMHPPKTLKKKMNKDQRKTQGLPSKGPSPIWLLNQKFLAPLFVCYDEKLHENKEFIKKLQAELNELHDQVKMIANENILLNERLSRSTTSKSHDAHLSDIEHIKRQAYLVLEENKVLQEQLNLQTNRLTDVQKVQIQEVSHLTRRLMIVENEKTENDRILETIRMRNEDLKRKNDHLVMDSNHRIHVQEHVHEISEMKRLTDELSEKHAHEMELVLRRVQDAESAKKIAQLKLTENRSEMERLKGEIKAIKKSNHKLQLRVQTYEKKLELQQVKEHRVIAMLEKSSDELEQTKLERDTYLALAKTKEEEMNKTQVRLIHDADKLAELEERLETYKSKNKERAHEAQEQIKKQHDNLKLRCLEHEQRIQQLVTLLNEKQVLVDDLNAEKRHLEVDLEAIWQATNADSMRIREQLLDMRVVS</sequence>
<evidence type="ECO:0000313" key="4">
    <source>
        <dbReference type="EMBL" id="CAF2097241.1"/>
    </source>
</evidence>
<feature type="coiled-coil region" evidence="1">
    <location>
        <begin position="463"/>
        <end position="490"/>
    </location>
</feature>
<evidence type="ECO:0000256" key="1">
    <source>
        <dbReference type="SAM" id="Coils"/>
    </source>
</evidence>
<keyword evidence="3" id="KW-0472">Membrane</keyword>
<evidence type="ECO:0000256" key="2">
    <source>
        <dbReference type="SAM" id="MobiDB-lite"/>
    </source>
</evidence>
<feature type="compositionally biased region" description="Basic and acidic residues" evidence="2">
    <location>
        <begin position="104"/>
        <end position="114"/>
    </location>
</feature>
<feature type="compositionally biased region" description="Polar residues" evidence="2">
    <location>
        <begin position="188"/>
        <end position="212"/>
    </location>
</feature>
<dbReference type="EMBL" id="CAJOBG010001414">
    <property type="protein sequence ID" value="CAF3926656.1"/>
    <property type="molecule type" value="Genomic_DNA"/>
</dbReference>
<accession>A0A816TIY2</accession>
<feature type="region of interest" description="Disordered" evidence="2">
    <location>
        <begin position="254"/>
        <end position="273"/>
    </location>
</feature>
<dbReference type="AlphaFoldDB" id="A0A816TIY2"/>
<evidence type="ECO:0000256" key="3">
    <source>
        <dbReference type="SAM" id="Phobius"/>
    </source>
</evidence>
<dbReference type="GO" id="GO:0005814">
    <property type="term" value="C:centriole"/>
    <property type="evidence" value="ECO:0007669"/>
    <property type="project" value="InterPro"/>
</dbReference>
<reference evidence="4" key="1">
    <citation type="submission" date="2021-02" db="EMBL/GenBank/DDBJ databases">
        <authorList>
            <person name="Nowell W R."/>
        </authorList>
    </citation>
    <scope>NUCLEOTIDE SEQUENCE</scope>
</reference>
<feature type="compositionally biased region" description="Polar residues" evidence="2">
    <location>
        <begin position="115"/>
        <end position="131"/>
    </location>
</feature>
<feature type="region of interest" description="Disordered" evidence="2">
    <location>
        <begin position="188"/>
        <end position="244"/>
    </location>
</feature>
<evidence type="ECO:0008006" key="8">
    <source>
        <dbReference type="Google" id="ProtNLM"/>
    </source>
</evidence>
<dbReference type="Proteomes" id="UP000663856">
    <property type="component" value="Unassembled WGS sequence"/>
</dbReference>
<dbReference type="GO" id="GO:0097539">
    <property type="term" value="C:ciliary transition fiber"/>
    <property type="evidence" value="ECO:0007669"/>
    <property type="project" value="TreeGrafter"/>
</dbReference>
<feature type="region of interest" description="Disordered" evidence="2">
    <location>
        <begin position="89"/>
        <end position="131"/>
    </location>
</feature>
<feature type="transmembrane region" description="Helical" evidence="3">
    <location>
        <begin position="12"/>
        <end position="35"/>
    </location>
</feature>
<organism evidence="4 6">
    <name type="scientific">Rotaria magnacalcarata</name>
    <dbReference type="NCBI Taxonomy" id="392030"/>
    <lineage>
        <taxon>Eukaryota</taxon>
        <taxon>Metazoa</taxon>
        <taxon>Spiralia</taxon>
        <taxon>Gnathifera</taxon>
        <taxon>Rotifera</taxon>
        <taxon>Eurotatoria</taxon>
        <taxon>Bdelloidea</taxon>
        <taxon>Philodinida</taxon>
        <taxon>Philodinidae</taxon>
        <taxon>Rotaria</taxon>
    </lineage>
</organism>
<evidence type="ECO:0000313" key="7">
    <source>
        <dbReference type="Proteomes" id="UP000663866"/>
    </source>
</evidence>
<evidence type="ECO:0000313" key="6">
    <source>
        <dbReference type="Proteomes" id="UP000663856"/>
    </source>
</evidence>
<protein>
    <recommendedName>
        <fullName evidence="8">Centrosomal protein of 89 kDa</fullName>
    </recommendedName>
</protein>
<dbReference type="InterPro" id="IPR033545">
    <property type="entry name" value="CEP89"/>
</dbReference>